<comment type="caution">
    <text evidence="2">The sequence shown here is derived from an EMBL/GenBank/DDBJ whole genome shotgun (WGS) entry which is preliminary data.</text>
</comment>
<dbReference type="EMBL" id="JBHXOF010000009">
    <property type="protein sequence ID" value="MFD4214721.1"/>
    <property type="molecule type" value="Genomic_DNA"/>
</dbReference>
<evidence type="ECO:0000313" key="3">
    <source>
        <dbReference type="Proteomes" id="UP001598251"/>
    </source>
</evidence>
<feature type="region of interest" description="Disordered" evidence="1">
    <location>
        <begin position="1"/>
        <end position="44"/>
    </location>
</feature>
<sequence length="327" mass="35061">MAQTDHTKRGTKRNAQHDAQHNATHRKKRGRRHGTPHTTTLRRTLRREAPSTVGLLVDAQDFAAMRRYGTFPFDDHTVYLQQVEALLKALAAQGVHTTVALFDPEDYEEFCAESGLDADTGASRSRFTAEIAAAGATVAYTGQGIDDLIPVLVSRAVRQATWEYATLLLADLGTCADCGQDIGRAAFDRASHLLMRLLESAGPGTHHLVCSVPTDNDQLLAVLHTHRDPTGPARLDSAEGAEFATVLAVAVALESRGGVVLRTSAPDSPDRVHGWRLAHGGLAPLTAGEVFNAYCTDADTGEPVSPESGVEYCAGFDIGAEPPETHH</sequence>
<accession>A0ABW6EQP5</accession>
<feature type="compositionally biased region" description="Basic residues" evidence="1">
    <location>
        <begin position="23"/>
        <end position="35"/>
    </location>
</feature>
<reference evidence="2 3" key="1">
    <citation type="submission" date="2024-09" db="EMBL/GenBank/DDBJ databases">
        <title>The Natural Products Discovery Center: Release of the First 8490 Sequenced Strains for Exploring Actinobacteria Biosynthetic Diversity.</title>
        <authorList>
            <person name="Kalkreuter E."/>
            <person name="Kautsar S.A."/>
            <person name="Yang D."/>
            <person name="Bader C.D."/>
            <person name="Teijaro C.N."/>
            <person name="Fluegel L."/>
            <person name="Davis C.M."/>
            <person name="Simpson J.R."/>
            <person name="Lauterbach L."/>
            <person name="Steele A.D."/>
            <person name="Gui C."/>
            <person name="Meng S."/>
            <person name="Li G."/>
            <person name="Viehrig K."/>
            <person name="Ye F."/>
            <person name="Su P."/>
            <person name="Kiefer A.F."/>
            <person name="Nichols A."/>
            <person name="Cepeda A.J."/>
            <person name="Yan W."/>
            <person name="Fan B."/>
            <person name="Jiang Y."/>
            <person name="Adhikari A."/>
            <person name="Zheng C.-J."/>
            <person name="Schuster L."/>
            <person name="Cowan T.M."/>
            <person name="Smanski M.J."/>
            <person name="Chevrette M.G."/>
            <person name="De Carvalho L.P.S."/>
            <person name="Shen B."/>
        </authorList>
    </citation>
    <scope>NUCLEOTIDE SEQUENCE [LARGE SCALE GENOMIC DNA]</scope>
    <source>
        <strain evidence="2 3">NPDC058546</strain>
    </source>
</reference>
<name>A0ABW6EQP5_9ACTN</name>
<gene>
    <name evidence="2" type="ORF">ACFWSS_17740</name>
</gene>
<keyword evidence="3" id="KW-1185">Reference proteome</keyword>
<dbReference type="Proteomes" id="UP001598251">
    <property type="component" value="Unassembled WGS sequence"/>
</dbReference>
<evidence type="ECO:0000256" key="1">
    <source>
        <dbReference type="SAM" id="MobiDB-lite"/>
    </source>
</evidence>
<proteinExistence type="predicted"/>
<protein>
    <submittedName>
        <fullName evidence="2">Uncharacterized protein</fullName>
    </submittedName>
</protein>
<evidence type="ECO:0000313" key="2">
    <source>
        <dbReference type="EMBL" id="MFD4214721.1"/>
    </source>
</evidence>
<organism evidence="2 3">
    <name type="scientific">Streptomyces sindenensis</name>
    <dbReference type="NCBI Taxonomy" id="67363"/>
    <lineage>
        <taxon>Bacteria</taxon>
        <taxon>Bacillati</taxon>
        <taxon>Actinomycetota</taxon>
        <taxon>Actinomycetes</taxon>
        <taxon>Kitasatosporales</taxon>
        <taxon>Streptomycetaceae</taxon>
        <taxon>Streptomyces</taxon>
    </lineage>
</organism>
<dbReference type="RefSeq" id="WP_189521041.1">
    <property type="nucleotide sequence ID" value="NZ_BMSG01000009.1"/>
</dbReference>